<name>A0ABQ0BCL4_9FIRM</name>
<sequence length="66" mass="6875">MDCEGAALVAHGRRKGGPGGRDASLVLLEAPCVSANLLPVTRFVSKGFLTKCLGQVDLRLTPLNLA</sequence>
<gene>
    <name evidence="1" type="ORF">K040078D81_33030</name>
</gene>
<evidence type="ECO:0000313" key="1">
    <source>
        <dbReference type="EMBL" id="GAA6409186.1"/>
    </source>
</evidence>
<evidence type="ECO:0000313" key="2">
    <source>
        <dbReference type="Proteomes" id="UP001600943"/>
    </source>
</evidence>
<organism evidence="1 2">
    <name type="scientific">Blautia hominis</name>
    <dbReference type="NCBI Taxonomy" id="2025493"/>
    <lineage>
        <taxon>Bacteria</taxon>
        <taxon>Bacillati</taxon>
        <taxon>Bacillota</taxon>
        <taxon>Clostridia</taxon>
        <taxon>Lachnospirales</taxon>
        <taxon>Lachnospiraceae</taxon>
        <taxon>Blautia</taxon>
    </lineage>
</organism>
<reference evidence="1 2" key="1">
    <citation type="submission" date="2024-04" db="EMBL/GenBank/DDBJ databases">
        <title>Defined microbial consortia suppress multidrug-resistant proinflammatory Enterobacteriaceae via ecological control.</title>
        <authorList>
            <person name="Furuichi M."/>
            <person name="Kawaguchi T."/>
            <person name="Pust M."/>
            <person name="Yasuma K."/>
            <person name="Plichta D."/>
            <person name="Hasegawa N."/>
            <person name="Ohya T."/>
            <person name="Bhattarai S."/>
            <person name="Sasajima S."/>
            <person name="Aoto Y."/>
            <person name="Tuganbaev T."/>
            <person name="Yaginuma M."/>
            <person name="Ueda M."/>
            <person name="Okahashi N."/>
            <person name="Amafuji K."/>
            <person name="Kiridooshi Y."/>
            <person name="Sugita K."/>
            <person name="Strazar M."/>
            <person name="Skelly A."/>
            <person name="Suda W."/>
            <person name="Hattori M."/>
            <person name="Nakamoto N."/>
            <person name="Caballero S."/>
            <person name="Norman J."/>
            <person name="Olle B."/>
            <person name="Tanoue T."/>
            <person name="Arita M."/>
            <person name="Bucci V."/>
            <person name="Atarashi K."/>
            <person name="Xavier R."/>
            <person name="Honda K."/>
        </authorList>
    </citation>
    <scope>NUCLEOTIDE SEQUENCE [LARGE SCALE GENOMIC DNA]</scope>
    <source>
        <strain evidence="2">k04-0078-D8-1</strain>
    </source>
</reference>
<accession>A0ABQ0BCL4</accession>
<protein>
    <submittedName>
        <fullName evidence="1">Uncharacterized protein</fullName>
    </submittedName>
</protein>
<keyword evidence="2" id="KW-1185">Reference proteome</keyword>
<comment type="caution">
    <text evidence="1">The sequence shown here is derived from an EMBL/GenBank/DDBJ whole genome shotgun (WGS) entry which is preliminary data.</text>
</comment>
<proteinExistence type="predicted"/>
<dbReference type="Proteomes" id="UP001600943">
    <property type="component" value="Unassembled WGS sequence"/>
</dbReference>
<dbReference type="EMBL" id="BAABYW010000001">
    <property type="protein sequence ID" value="GAA6409186.1"/>
    <property type="molecule type" value="Genomic_DNA"/>
</dbReference>